<evidence type="ECO:0000313" key="6">
    <source>
        <dbReference type="EMBL" id="SVB11591.1"/>
    </source>
</evidence>
<keyword evidence="2" id="KW-0328">Glycosyltransferase</keyword>
<evidence type="ECO:0000256" key="3">
    <source>
        <dbReference type="ARBA" id="ARBA00022679"/>
    </source>
</evidence>
<dbReference type="InterPro" id="IPR029044">
    <property type="entry name" value="Nucleotide-diphossugar_trans"/>
</dbReference>
<evidence type="ECO:0000256" key="4">
    <source>
        <dbReference type="SAM" id="Phobius"/>
    </source>
</evidence>
<feature type="non-terminal residue" evidence="6">
    <location>
        <position position="1"/>
    </location>
</feature>
<proteinExistence type="inferred from homology"/>
<feature type="domain" description="Glycosyltransferase 2-like" evidence="5">
    <location>
        <begin position="2"/>
        <end position="157"/>
    </location>
</feature>
<dbReference type="SUPFAM" id="SSF53448">
    <property type="entry name" value="Nucleotide-diphospho-sugar transferases"/>
    <property type="match status" value="1"/>
</dbReference>
<dbReference type="EMBL" id="UINC01029222">
    <property type="protein sequence ID" value="SVB11591.1"/>
    <property type="molecule type" value="Genomic_DNA"/>
</dbReference>
<dbReference type="GO" id="GO:0016757">
    <property type="term" value="F:glycosyltransferase activity"/>
    <property type="evidence" value="ECO:0007669"/>
    <property type="project" value="UniProtKB-KW"/>
</dbReference>
<reference evidence="6" key="1">
    <citation type="submission" date="2018-05" db="EMBL/GenBank/DDBJ databases">
        <authorList>
            <person name="Lanie J.A."/>
            <person name="Ng W.-L."/>
            <person name="Kazmierczak K.M."/>
            <person name="Andrzejewski T.M."/>
            <person name="Davidsen T.M."/>
            <person name="Wayne K.J."/>
            <person name="Tettelin H."/>
            <person name="Glass J.I."/>
            <person name="Rusch D."/>
            <person name="Podicherti R."/>
            <person name="Tsui H.-C.T."/>
            <person name="Winkler M.E."/>
        </authorList>
    </citation>
    <scope>NUCLEOTIDE SEQUENCE</scope>
</reference>
<organism evidence="6">
    <name type="scientific">marine metagenome</name>
    <dbReference type="NCBI Taxonomy" id="408172"/>
    <lineage>
        <taxon>unclassified sequences</taxon>
        <taxon>metagenomes</taxon>
        <taxon>ecological metagenomes</taxon>
    </lineage>
</organism>
<dbReference type="Pfam" id="PF00535">
    <property type="entry name" value="Glycos_transf_2"/>
    <property type="match status" value="1"/>
</dbReference>
<name>A0A382BDK4_9ZZZZ</name>
<dbReference type="PANTHER" id="PTHR43179">
    <property type="entry name" value="RHAMNOSYLTRANSFERASE WBBL"/>
    <property type="match status" value="1"/>
</dbReference>
<protein>
    <recommendedName>
        <fullName evidence="5">Glycosyltransferase 2-like domain-containing protein</fullName>
    </recommendedName>
</protein>
<evidence type="ECO:0000256" key="1">
    <source>
        <dbReference type="ARBA" id="ARBA00006739"/>
    </source>
</evidence>
<evidence type="ECO:0000259" key="5">
    <source>
        <dbReference type="Pfam" id="PF00535"/>
    </source>
</evidence>
<sequence length="295" mass="32671">VSHVKAQSWKPDAIVIVDNNSTDSTTTQTLRQLTDIQAFTLPENLGYGGAINYATDQLKDFDFLATLNPDAFPDPDWLANLMTAAAMYPHYGSFASLTLNAKDRTRIDGAGDVLHFSGIPWRRYHSRFVDETDLTDEPVFSACGGAALYRLSAFRKVGGFDESFFMYVEDIDLGFRLQLAGAPCRFVPEAIAEHIGSATTGTNSDFNVYHGHRNLTAAYLKNMPTPLLILTLPLHIMASLVTIVVLSMRGKPRSICKAKLHALINAPMRLAQRNSSETAVSSGYIWQLLKKWPIR</sequence>
<keyword evidence="3" id="KW-0808">Transferase</keyword>
<dbReference type="AlphaFoldDB" id="A0A382BDK4"/>
<feature type="transmembrane region" description="Helical" evidence="4">
    <location>
        <begin position="227"/>
        <end position="248"/>
    </location>
</feature>
<keyword evidence="4" id="KW-1133">Transmembrane helix</keyword>
<keyword evidence="4" id="KW-0812">Transmembrane</keyword>
<accession>A0A382BDK4</accession>
<dbReference type="PANTHER" id="PTHR43179:SF12">
    <property type="entry name" value="GALACTOFURANOSYLTRANSFERASE GLFT2"/>
    <property type="match status" value="1"/>
</dbReference>
<gene>
    <name evidence="6" type="ORF">METZ01_LOCUS164445</name>
</gene>
<dbReference type="Gene3D" id="3.90.550.10">
    <property type="entry name" value="Spore Coat Polysaccharide Biosynthesis Protein SpsA, Chain A"/>
    <property type="match status" value="1"/>
</dbReference>
<evidence type="ECO:0000256" key="2">
    <source>
        <dbReference type="ARBA" id="ARBA00022676"/>
    </source>
</evidence>
<keyword evidence="4" id="KW-0472">Membrane</keyword>
<comment type="similarity">
    <text evidence="1">Belongs to the glycosyltransferase 2 family.</text>
</comment>
<dbReference type="InterPro" id="IPR001173">
    <property type="entry name" value="Glyco_trans_2-like"/>
</dbReference>